<evidence type="ECO:0000259" key="2">
    <source>
        <dbReference type="Pfam" id="PF01408"/>
    </source>
</evidence>
<evidence type="ECO:0000256" key="1">
    <source>
        <dbReference type="ARBA" id="ARBA00023002"/>
    </source>
</evidence>
<proteinExistence type="predicted"/>
<reference evidence="4 5" key="1">
    <citation type="submission" date="2020-08" db="EMBL/GenBank/DDBJ databases">
        <title>Genomic Encyclopedia of Type Strains, Phase IV (KMG-IV): sequencing the most valuable type-strain genomes for metagenomic binning, comparative biology and taxonomic classification.</title>
        <authorList>
            <person name="Goeker M."/>
        </authorList>
    </citation>
    <scope>NUCLEOTIDE SEQUENCE [LARGE SCALE GENOMIC DNA]</scope>
    <source>
        <strain evidence="4 5">DSM 26736</strain>
    </source>
</reference>
<feature type="domain" description="GFO/IDH/MocA-like oxidoreductase" evidence="3">
    <location>
        <begin position="215"/>
        <end position="337"/>
    </location>
</feature>
<comment type="caution">
    <text evidence="4">The sequence shown here is derived from an EMBL/GenBank/DDBJ whole genome shotgun (WGS) entry which is preliminary data.</text>
</comment>
<dbReference type="RefSeq" id="WP_246352514.1">
    <property type="nucleotide sequence ID" value="NZ_JACIJF010000018.1"/>
</dbReference>
<organism evidence="4 5">
    <name type="scientific">Sphingomonas xinjiangensis</name>
    <dbReference type="NCBI Taxonomy" id="643568"/>
    <lineage>
        <taxon>Bacteria</taxon>
        <taxon>Pseudomonadati</taxon>
        <taxon>Pseudomonadota</taxon>
        <taxon>Alphaproteobacteria</taxon>
        <taxon>Sphingomonadales</taxon>
        <taxon>Sphingomonadaceae</taxon>
        <taxon>Sphingomonas</taxon>
    </lineage>
</organism>
<sequence length="423" mass="45730">MLKKRVRTVLLEQEALMVTRVFTRRGFVAGSSLAAASLAVTTDSAATLAQAGGSARLKGQPLPDGARLPSAPDRRIRSDSVGFAIVGLGGYALNQMMPRFAQAERAHIAAIVSGNPEKLRRVGDAYGVPTDARHSYEAFEKIASDKRIDAVYIVLPTGLHAEWAIRGFAAGKHVLCEKPMALSSADCERMIAAGRRAKRKLMIAYRSHFEPYNLEAMRLMEQKAIGTIRLVRTEQSYRMGPTSPGENWRTSRALAGGGPLEDYGIYGLQAALYLTGEMPQRISATAFRPAGDARFAEIFAHVSSQWLFPSGAVAQLATSYDSAGTNFAQVRGTDGALIMDPATSYAGQKMRIESRDGREFTPGDPDVQFARQLDHFANAVRDNTAIKTPGEMGLRDLRLIEAIYASARTGRTVGLASDGSMLG</sequence>
<dbReference type="InterPro" id="IPR000683">
    <property type="entry name" value="Gfo/Idh/MocA-like_OxRdtase_N"/>
</dbReference>
<name>A0A840YS11_9SPHN</name>
<dbReference type="Gene3D" id="3.40.50.720">
    <property type="entry name" value="NAD(P)-binding Rossmann-like Domain"/>
    <property type="match status" value="1"/>
</dbReference>
<dbReference type="SUPFAM" id="SSF51735">
    <property type="entry name" value="NAD(P)-binding Rossmann-fold domains"/>
    <property type="match status" value="1"/>
</dbReference>
<gene>
    <name evidence="4" type="ORF">FHT02_003724</name>
</gene>
<keyword evidence="5" id="KW-1185">Reference proteome</keyword>
<evidence type="ECO:0000313" key="4">
    <source>
        <dbReference type="EMBL" id="MBB5712464.1"/>
    </source>
</evidence>
<dbReference type="GO" id="GO:0047061">
    <property type="term" value="F:glucose-fructose oxidoreductase activity"/>
    <property type="evidence" value="ECO:0007669"/>
    <property type="project" value="UniProtKB-EC"/>
</dbReference>
<dbReference type="InterPro" id="IPR036291">
    <property type="entry name" value="NAD(P)-bd_dom_sf"/>
</dbReference>
<dbReference type="AlphaFoldDB" id="A0A840YS11"/>
<dbReference type="Proteomes" id="UP000527143">
    <property type="component" value="Unassembled WGS sequence"/>
</dbReference>
<evidence type="ECO:0000313" key="5">
    <source>
        <dbReference type="Proteomes" id="UP000527143"/>
    </source>
</evidence>
<dbReference type="InterPro" id="IPR055170">
    <property type="entry name" value="GFO_IDH_MocA-like_dom"/>
</dbReference>
<dbReference type="SUPFAM" id="SSF55347">
    <property type="entry name" value="Glyceraldehyde-3-phosphate dehydrogenase-like, C-terminal domain"/>
    <property type="match status" value="1"/>
</dbReference>
<dbReference type="GO" id="GO:0000166">
    <property type="term" value="F:nucleotide binding"/>
    <property type="evidence" value="ECO:0007669"/>
    <property type="project" value="InterPro"/>
</dbReference>
<protein>
    <submittedName>
        <fullName evidence="4">Glucose-fructose oxidoreductase</fullName>
        <ecNumber evidence="4">1.1.99.28</ecNumber>
    </submittedName>
</protein>
<dbReference type="EC" id="1.1.99.28" evidence="4"/>
<keyword evidence="1 4" id="KW-0560">Oxidoreductase</keyword>
<dbReference type="InterPro" id="IPR050463">
    <property type="entry name" value="Gfo/Idh/MocA_oxidrdct_glycsds"/>
</dbReference>
<feature type="domain" description="Gfo/Idh/MocA-like oxidoreductase N-terminal" evidence="2">
    <location>
        <begin position="82"/>
        <end position="205"/>
    </location>
</feature>
<dbReference type="PROSITE" id="PS51318">
    <property type="entry name" value="TAT"/>
    <property type="match status" value="1"/>
</dbReference>
<dbReference type="PANTHER" id="PTHR43818:SF11">
    <property type="entry name" value="BCDNA.GH03377"/>
    <property type="match status" value="1"/>
</dbReference>
<dbReference type="EMBL" id="JACIJF010000018">
    <property type="protein sequence ID" value="MBB5712464.1"/>
    <property type="molecule type" value="Genomic_DNA"/>
</dbReference>
<dbReference type="Pfam" id="PF22725">
    <property type="entry name" value="GFO_IDH_MocA_C3"/>
    <property type="match status" value="1"/>
</dbReference>
<dbReference type="PANTHER" id="PTHR43818">
    <property type="entry name" value="BCDNA.GH03377"/>
    <property type="match status" value="1"/>
</dbReference>
<dbReference type="InterPro" id="IPR006311">
    <property type="entry name" value="TAT_signal"/>
</dbReference>
<accession>A0A840YS11</accession>
<dbReference type="Gene3D" id="3.30.360.10">
    <property type="entry name" value="Dihydrodipicolinate Reductase, domain 2"/>
    <property type="match status" value="1"/>
</dbReference>
<dbReference type="PRINTS" id="PR01775">
    <property type="entry name" value="GLFROXRDTASE"/>
</dbReference>
<evidence type="ECO:0000259" key="3">
    <source>
        <dbReference type="Pfam" id="PF22725"/>
    </source>
</evidence>
<dbReference type="InterPro" id="IPR008354">
    <property type="entry name" value="Glc-Fru_OxRdtase_bac"/>
</dbReference>
<dbReference type="Pfam" id="PF01408">
    <property type="entry name" value="GFO_IDH_MocA"/>
    <property type="match status" value="1"/>
</dbReference>